<evidence type="ECO:0000259" key="7">
    <source>
        <dbReference type="PROSITE" id="PS50160"/>
    </source>
</evidence>
<evidence type="ECO:0000256" key="5">
    <source>
        <dbReference type="ARBA" id="ARBA00023242"/>
    </source>
</evidence>
<dbReference type="Gene3D" id="3.30.470.30">
    <property type="entry name" value="DNA ligase/mRNA capping enzyme"/>
    <property type="match status" value="1"/>
</dbReference>
<keyword evidence="4" id="KW-0067">ATP-binding</keyword>
<dbReference type="Gene3D" id="2.40.50.140">
    <property type="entry name" value="Nucleic acid-binding proteins"/>
    <property type="match status" value="1"/>
</dbReference>
<dbReference type="InterPro" id="IPR012310">
    <property type="entry name" value="DNA_ligase_ATP-dep_cent"/>
</dbReference>
<sequence>MSLNFYDICLLLEGIEKIQSDRAPSKSAEKDVEARTAVKVSQWFKNSRGTLDHPGMNGAALMSIIFPHRRKDRVYGLQPPLLAKKLIKLLNLDYGRKALFERWSTDPRGDIGHHLEIAMRSWNGTFTTKRQFPIDRIDALLTQMAAQYRFSDPSIRRQRNQEMNTDEELSYILKRLDSWESKWLVRLLLREYSTITVDEDHFFKNHHFLLPDLLKFQNDFDAAFDTLKGDFGCFPSVPPIRHVKSMRTQAASKLKATVGVKVSRPMFHKAWSFKHCLQLVGDRAWAAEVKYDGEYCEIHVNLDQGHTEDEIQIFSKNGKDATADRGALHDTIRNSLRIGEPDCLFQRKCIVLGEMVLYSDRDQRILPFSKIRKHVSRSGTFIGTLQDSAPHAWEHLMIVFFDVLMVDDKPIIRKDLQERRNILRTLVRPIPGRSQRSQWTLLDFKTEHGITDLKQAFARTLAEKQEGLVLKPLHTPYLPLFVENSSGNPNYFIKMKKDYLADMGGERDLGDFAVIGARFDPQVAAKSDLSPLHWTHYYLGCLNNEPAVQRYGAKPKFKVVACLSLDKCIPRTELKYLNTHGYFRKADLVKNGRSIEAFDVSHGRGYERRMTVAFKKPFVAEILGGGYETVQNDTFEMLRHPRIRKVHHDRTWEDAVTMLDLKRMAEDKWDVPDANALDGHAKDVAVLSKRYHRELHPEDDFDSEYETSQETTQRTTQRTQESEESPRKAIQAAQVQKTHHFADEDIPTSDYETAPETIRETIPHCSQQTTQDDFELASSQCVTRGSVVPETQETTVTNPVSTVSSQFTSSSTQVAGIRASGELRSISVHKDITKTVECRIACPVHSSTGQKRNSVDEPVSPPMSKRVARSTRYPLQRSTGNKKTLGTFQFDSQEGVLRMFVNGDIKVVIHNEVQE</sequence>
<dbReference type="GO" id="GO:0003677">
    <property type="term" value="F:DNA binding"/>
    <property type="evidence" value="ECO:0007669"/>
    <property type="project" value="InterPro"/>
</dbReference>
<dbReference type="PANTHER" id="PTHR45997">
    <property type="entry name" value="DNA LIGASE 4"/>
    <property type="match status" value="1"/>
</dbReference>
<dbReference type="InterPro" id="IPR036599">
    <property type="entry name" value="DNA_ligase_N_sf"/>
</dbReference>
<dbReference type="Pfam" id="PF04675">
    <property type="entry name" value="DNA_ligase_A_N"/>
    <property type="match status" value="1"/>
</dbReference>
<dbReference type="GO" id="GO:0003910">
    <property type="term" value="F:DNA ligase (ATP) activity"/>
    <property type="evidence" value="ECO:0007669"/>
    <property type="project" value="InterPro"/>
</dbReference>
<evidence type="ECO:0000256" key="3">
    <source>
        <dbReference type="ARBA" id="ARBA00022741"/>
    </source>
</evidence>
<dbReference type="EMBL" id="CAOQHR010000002">
    <property type="protein sequence ID" value="CAI6297988.1"/>
    <property type="molecule type" value="Genomic_DNA"/>
</dbReference>
<dbReference type="OrthoDB" id="2160351at2759"/>
<dbReference type="GO" id="GO:0005524">
    <property type="term" value="F:ATP binding"/>
    <property type="evidence" value="ECO:0007669"/>
    <property type="project" value="UniProtKB-KW"/>
</dbReference>
<dbReference type="Pfam" id="PF01068">
    <property type="entry name" value="DNA_ligase_A_M"/>
    <property type="match status" value="1"/>
</dbReference>
<feature type="region of interest" description="Disordered" evidence="6">
    <location>
        <begin position="695"/>
        <end position="748"/>
    </location>
</feature>
<feature type="domain" description="ATP-dependent DNA ligase family profile" evidence="7">
    <location>
        <begin position="398"/>
        <end position="543"/>
    </location>
</feature>
<name>A0A9W4U8P0_9PLEO</name>
<comment type="caution">
    <text evidence="8">The sequence shown here is derived from an EMBL/GenBank/DDBJ whole genome shotgun (WGS) entry which is preliminary data.</text>
</comment>
<protein>
    <recommendedName>
        <fullName evidence="7">ATP-dependent DNA ligase family profile domain-containing protein</fullName>
    </recommendedName>
</protein>
<feature type="compositionally biased region" description="Acidic residues" evidence="6">
    <location>
        <begin position="697"/>
        <end position="707"/>
    </location>
</feature>
<organism evidence="8 9">
    <name type="scientific">Periconia digitata</name>
    <dbReference type="NCBI Taxonomy" id="1303443"/>
    <lineage>
        <taxon>Eukaryota</taxon>
        <taxon>Fungi</taxon>
        <taxon>Dikarya</taxon>
        <taxon>Ascomycota</taxon>
        <taxon>Pezizomycotina</taxon>
        <taxon>Dothideomycetes</taxon>
        <taxon>Pleosporomycetidae</taxon>
        <taxon>Pleosporales</taxon>
        <taxon>Massarineae</taxon>
        <taxon>Periconiaceae</taxon>
        <taxon>Periconia</taxon>
    </lineage>
</organism>
<dbReference type="InterPro" id="IPR012340">
    <property type="entry name" value="NA-bd_OB-fold"/>
</dbReference>
<reference evidence="8" key="1">
    <citation type="submission" date="2023-01" db="EMBL/GenBank/DDBJ databases">
        <authorList>
            <person name="Van Ghelder C."/>
            <person name="Rancurel C."/>
        </authorList>
    </citation>
    <scope>NUCLEOTIDE SEQUENCE</scope>
    <source>
        <strain evidence="8">CNCM I-4278</strain>
    </source>
</reference>
<dbReference type="InterPro" id="IPR029710">
    <property type="entry name" value="LIG4"/>
</dbReference>
<evidence type="ECO:0000256" key="1">
    <source>
        <dbReference type="ARBA" id="ARBA00007572"/>
    </source>
</evidence>
<gene>
    <name evidence="8" type="ORF">PDIGIT_LOCUS2725</name>
</gene>
<dbReference type="Gene3D" id="1.10.3260.10">
    <property type="entry name" value="DNA ligase, ATP-dependent, N-terminal domain"/>
    <property type="match status" value="1"/>
</dbReference>
<dbReference type="InterPro" id="IPR012308">
    <property type="entry name" value="DNA_ligase_ATP-dep_N"/>
</dbReference>
<accession>A0A9W4U8P0</accession>
<comment type="similarity">
    <text evidence="1">Belongs to the ATP-dependent DNA ligase family.</text>
</comment>
<keyword evidence="3" id="KW-0547">Nucleotide-binding</keyword>
<evidence type="ECO:0000313" key="8">
    <source>
        <dbReference type="EMBL" id="CAI6297988.1"/>
    </source>
</evidence>
<feature type="region of interest" description="Disordered" evidence="6">
    <location>
        <begin position="847"/>
        <end position="872"/>
    </location>
</feature>
<dbReference type="PANTHER" id="PTHR45997:SF2">
    <property type="entry name" value="ATP DEPENDENT DNA LIGASE DOMAIN PROTEIN (AFU_ORTHOLOGUE AFUA_5G02430)"/>
    <property type="match status" value="1"/>
</dbReference>
<dbReference type="SUPFAM" id="SSF56091">
    <property type="entry name" value="DNA ligase/mRNA capping enzyme, catalytic domain"/>
    <property type="match status" value="1"/>
</dbReference>
<dbReference type="GO" id="GO:0006297">
    <property type="term" value="P:nucleotide-excision repair, DNA gap filling"/>
    <property type="evidence" value="ECO:0007669"/>
    <property type="project" value="TreeGrafter"/>
</dbReference>
<dbReference type="AlphaFoldDB" id="A0A9W4U8P0"/>
<evidence type="ECO:0000256" key="2">
    <source>
        <dbReference type="ARBA" id="ARBA00022598"/>
    </source>
</evidence>
<dbReference type="GO" id="GO:0006310">
    <property type="term" value="P:DNA recombination"/>
    <property type="evidence" value="ECO:0007669"/>
    <property type="project" value="InterPro"/>
</dbReference>
<evidence type="ECO:0000313" key="9">
    <source>
        <dbReference type="Proteomes" id="UP001152607"/>
    </source>
</evidence>
<evidence type="ECO:0000256" key="6">
    <source>
        <dbReference type="SAM" id="MobiDB-lite"/>
    </source>
</evidence>
<keyword evidence="9" id="KW-1185">Reference proteome</keyword>
<dbReference type="CDD" id="cd08039">
    <property type="entry name" value="Adenylation_DNA_ligase_Fungal"/>
    <property type="match status" value="1"/>
</dbReference>
<dbReference type="Proteomes" id="UP001152607">
    <property type="component" value="Unassembled WGS sequence"/>
</dbReference>
<dbReference type="GO" id="GO:0006303">
    <property type="term" value="P:double-strand break repair via nonhomologous end joining"/>
    <property type="evidence" value="ECO:0007669"/>
    <property type="project" value="TreeGrafter"/>
</dbReference>
<feature type="compositionally biased region" description="Low complexity" evidence="6">
    <location>
        <begin position="708"/>
        <end position="719"/>
    </location>
</feature>
<proteinExistence type="inferred from homology"/>
<evidence type="ECO:0000256" key="4">
    <source>
        <dbReference type="ARBA" id="ARBA00022840"/>
    </source>
</evidence>
<dbReference type="GO" id="GO:0032807">
    <property type="term" value="C:DNA ligase IV complex"/>
    <property type="evidence" value="ECO:0007669"/>
    <property type="project" value="TreeGrafter"/>
</dbReference>
<keyword evidence="5" id="KW-0539">Nucleus</keyword>
<dbReference type="PROSITE" id="PS50160">
    <property type="entry name" value="DNA_LIGASE_A3"/>
    <property type="match status" value="1"/>
</dbReference>
<keyword evidence="2" id="KW-0436">Ligase</keyword>